<name>A0AB34ICY4_PRYPA</name>
<dbReference type="PROSITE" id="PS00626">
    <property type="entry name" value="RCC1_2"/>
    <property type="match status" value="1"/>
</dbReference>
<gene>
    <name evidence="4" type="ORF">AB1Y20_016654</name>
</gene>
<dbReference type="Proteomes" id="UP001515480">
    <property type="component" value="Unassembled WGS sequence"/>
</dbReference>
<evidence type="ECO:0000256" key="3">
    <source>
        <dbReference type="SAM" id="MobiDB-lite"/>
    </source>
</evidence>
<sequence>MEVDSDSSCEPEVVTASSSSDEEEPLPPAPTGAWSTVVAGRGASQPTAASLRAALLPQDNSAPTPRRPFAFYVRAAPSAGGLPLCKVTLPASWSAASVGRLVELLARQRQLPSWDVRLRSPRGVLPNCLPLRAAVVRAETALLERGPAPALEVPPEGALRTSLWGWGRGVDGVIRTTPTRVPTALHTVRRISLGVEHALALTASGLVLSWGENGCGQLGNGNETPRASPAVVRALAPSAAAAIACGPRCSAAISASAELWTWGANQPANLPSRFHSSWANGFGKTECGTECVAVAFGEAHALLLTRGGAVWSFGYNDSLQLGWHDAVASPVLRNGFQKPRAPLEFRLSPLANETVPALAVACGANHSAALVEGGVVFAWGDNSSGQCGSGGATVPVPSVLHQLSSERVSTLRCFGGATLAITEKGHAYLLGGGARGKDADDDEGSSSGEEEGGDVPTGEAEAAAALPAGGEGVGGLHAVLGARRLLAEQIAAGEGCEDHALLVGRDGSLQAFGYNRYGQVAPADERLVVHAPTPVECSHFERQRIVCVAAGGGASMALCAVHDSLAARCCEVLRQQLEQGDAELCFRLISLAVACQTPGLAALSHACMDCFHRRRAEVESIARSHGVNVEAGLTGLEQMQQARQPPCERIPPAVANCNSIAEHDRRRSQVYGSHALHI</sequence>
<dbReference type="PANTHER" id="PTHR22870">
    <property type="entry name" value="REGULATOR OF CHROMOSOME CONDENSATION"/>
    <property type="match status" value="1"/>
</dbReference>
<comment type="caution">
    <text evidence="4">The sequence shown here is derived from an EMBL/GenBank/DDBJ whole genome shotgun (WGS) entry which is preliminary data.</text>
</comment>
<feature type="repeat" description="RCC1" evidence="2">
    <location>
        <begin position="374"/>
        <end position="424"/>
    </location>
</feature>
<dbReference type="Pfam" id="PF13540">
    <property type="entry name" value="RCC1_2"/>
    <property type="match status" value="3"/>
</dbReference>
<evidence type="ECO:0000256" key="2">
    <source>
        <dbReference type="PROSITE-ProRule" id="PRU00235"/>
    </source>
</evidence>
<dbReference type="Gene3D" id="2.130.10.30">
    <property type="entry name" value="Regulator of chromosome condensation 1/beta-lactamase-inhibitor protein II"/>
    <property type="match status" value="3"/>
</dbReference>
<dbReference type="AlphaFoldDB" id="A0AB34ICY4"/>
<feature type="repeat" description="RCC1" evidence="2">
    <location>
        <begin position="507"/>
        <end position="561"/>
    </location>
</feature>
<feature type="compositionally biased region" description="Acidic residues" evidence="3">
    <location>
        <begin position="439"/>
        <end position="453"/>
    </location>
</feature>
<dbReference type="InterPro" id="IPR009091">
    <property type="entry name" value="RCC1/BLIP-II"/>
</dbReference>
<keyword evidence="1" id="KW-0677">Repeat</keyword>
<dbReference type="PANTHER" id="PTHR22870:SF408">
    <property type="entry name" value="OS09G0560450 PROTEIN"/>
    <property type="match status" value="1"/>
</dbReference>
<evidence type="ECO:0000313" key="5">
    <source>
        <dbReference type="Proteomes" id="UP001515480"/>
    </source>
</evidence>
<keyword evidence="5" id="KW-1185">Reference proteome</keyword>
<dbReference type="EMBL" id="JBGBPQ010000031">
    <property type="protein sequence ID" value="KAL1495793.1"/>
    <property type="molecule type" value="Genomic_DNA"/>
</dbReference>
<protein>
    <submittedName>
        <fullName evidence="4">Uncharacterized protein</fullName>
    </submittedName>
</protein>
<accession>A0AB34ICY4</accession>
<reference evidence="4 5" key="1">
    <citation type="journal article" date="2024" name="Science">
        <title>Giant polyketide synthase enzymes in the biosynthesis of giant marine polyether toxins.</title>
        <authorList>
            <person name="Fallon T.R."/>
            <person name="Shende V.V."/>
            <person name="Wierzbicki I.H."/>
            <person name="Pendleton A.L."/>
            <person name="Watervoot N.F."/>
            <person name="Auber R.P."/>
            <person name="Gonzalez D.J."/>
            <person name="Wisecaver J.H."/>
            <person name="Moore B.S."/>
        </authorList>
    </citation>
    <scope>NUCLEOTIDE SEQUENCE [LARGE SCALE GENOMIC DNA]</scope>
    <source>
        <strain evidence="4 5">12B1</strain>
    </source>
</reference>
<feature type="repeat" description="RCC1" evidence="2">
    <location>
        <begin position="161"/>
        <end position="204"/>
    </location>
</feature>
<feature type="region of interest" description="Disordered" evidence="3">
    <location>
        <begin position="1"/>
        <end position="36"/>
    </location>
</feature>
<evidence type="ECO:0000313" key="4">
    <source>
        <dbReference type="EMBL" id="KAL1495793.1"/>
    </source>
</evidence>
<evidence type="ECO:0000256" key="1">
    <source>
        <dbReference type="ARBA" id="ARBA00022737"/>
    </source>
</evidence>
<feature type="repeat" description="RCC1" evidence="2">
    <location>
        <begin position="205"/>
        <end position="256"/>
    </location>
</feature>
<organism evidence="4 5">
    <name type="scientific">Prymnesium parvum</name>
    <name type="common">Toxic golden alga</name>
    <dbReference type="NCBI Taxonomy" id="97485"/>
    <lineage>
        <taxon>Eukaryota</taxon>
        <taxon>Haptista</taxon>
        <taxon>Haptophyta</taxon>
        <taxon>Prymnesiophyceae</taxon>
        <taxon>Prymnesiales</taxon>
        <taxon>Prymnesiaceae</taxon>
        <taxon>Prymnesium</taxon>
    </lineage>
</organism>
<dbReference type="SUPFAM" id="SSF50985">
    <property type="entry name" value="RCC1/BLIP-II"/>
    <property type="match status" value="1"/>
</dbReference>
<feature type="region of interest" description="Disordered" evidence="3">
    <location>
        <begin position="432"/>
        <end position="457"/>
    </location>
</feature>
<proteinExistence type="predicted"/>
<dbReference type="InterPro" id="IPR000408">
    <property type="entry name" value="Reg_chr_condens"/>
</dbReference>
<dbReference type="InterPro" id="IPR051210">
    <property type="entry name" value="Ub_ligase/GEF_domain"/>
</dbReference>
<dbReference type="PROSITE" id="PS50012">
    <property type="entry name" value="RCC1_3"/>
    <property type="match status" value="5"/>
</dbReference>
<feature type="repeat" description="RCC1" evidence="2">
    <location>
        <begin position="308"/>
        <end position="373"/>
    </location>
</feature>